<dbReference type="AlphaFoldDB" id="A0A8C3Z869"/>
<dbReference type="Ensembl" id="ENSDCDT00010035295.1">
    <property type="protein sequence ID" value="ENSDCDP00010028523.1"/>
    <property type="gene ID" value="ENSDCDG00010018061.1"/>
</dbReference>
<reference evidence="9" key="2">
    <citation type="submission" date="2025-05" db="UniProtKB">
        <authorList>
            <consortium name="Ensembl"/>
        </authorList>
    </citation>
    <scope>IDENTIFICATION</scope>
</reference>
<dbReference type="Pfam" id="PF02453">
    <property type="entry name" value="Reticulon"/>
    <property type="match status" value="1"/>
</dbReference>
<dbReference type="RefSeq" id="XP_028830364.1">
    <property type="nucleotide sequence ID" value="XM_028974531.1"/>
</dbReference>
<feature type="region of interest" description="Disordered" evidence="7">
    <location>
        <begin position="122"/>
        <end position="167"/>
    </location>
</feature>
<keyword evidence="4 6" id="KW-1133">Transmembrane helix</keyword>
<dbReference type="GeneID" id="114786928"/>
<evidence type="ECO:0000256" key="1">
    <source>
        <dbReference type="ARBA" id="ARBA00004477"/>
    </source>
</evidence>
<sequence length="455" mass="50041">MSAGQEDGTGGERSSVTMETGHSLLFLDSKTSSLRQDHHLLSGDHAHDFSSDPCVGVIAEDLSDISKTLQGTKKTESYKYMDMTHSNDPIWDLGNFQSIHHIEDNSDDDLEDTTKQQLFGSMRENSRDGPGGHMDNSPPEPGREEEETLGSAGGQHSFPYVEDPSDEEMAEYRSYFRATPLTGSPAKGPLTATQDPKPDQNAFITGPLDVPTLSEPASGQHSSLGSPLKISRADQAPPSAGSHLSRRKSSDVKPEPPIIRQGTSKQKVLDLLYWRECRRSGLVFGGLQLLLLCLTQFSVVSVCAYIALATLSTTISFRIYKSILQAVQKSDEGHPFKSYLEVDVALTPAQMSAGVEKIQLYATCLLKELRRLFLVQDLVDSVKFAVLMWLLTYVGALFNGLTLLILALVAVFTCPMVYEKYQTQIDQYLGVVRTHVSLVVGKIKEKVPGAKRKEE</sequence>
<keyword evidence="2 6" id="KW-0812">Transmembrane</keyword>
<feature type="transmembrane region" description="Helical" evidence="6">
    <location>
        <begin position="386"/>
        <end position="412"/>
    </location>
</feature>
<keyword evidence="10" id="KW-1185">Reference proteome</keyword>
<dbReference type="InterPro" id="IPR003388">
    <property type="entry name" value="Reticulon"/>
</dbReference>
<dbReference type="InterPro" id="IPR046964">
    <property type="entry name" value="RTN1-4"/>
</dbReference>
<dbReference type="OrthoDB" id="567788at2759"/>
<dbReference type="GO" id="GO:0007420">
    <property type="term" value="P:brain development"/>
    <property type="evidence" value="ECO:0007669"/>
    <property type="project" value="TreeGrafter"/>
</dbReference>
<gene>
    <name evidence="9" type="primary">LOC114786928</name>
</gene>
<feature type="region of interest" description="Disordered" evidence="7">
    <location>
        <begin position="1"/>
        <end position="21"/>
    </location>
</feature>
<evidence type="ECO:0000256" key="6">
    <source>
        <dbReference type="RuleBase" id="RU210713"/>
    </source>
</evidence>
<evidence type="ECO:0000256" key="3">
    <source>
        <dbReference type="ARBA" id="ARBA00022824"/>
    </source>
</evidence>
<accession>A0A8C3Z869</accession>
<feature type="domain" description="Reticulon" evidence="8">
    <location>
        <begin position="268"/>
        <end position="455"/>
    </location>
</feature>
<evidence type="ECO:0000259" key="8">
    <source>
        <dbReference type="PROSITE" id="PS50845"/>
    </source>
</evidence>
<proteinExistence type="predicted"/>
<dbReference type="Ensembl" id="ENSDCDT00010035291.1">
    <property type="protein sequence ID" value="ENSDCDP00010028519.1"/>
    <property type="gene ID" value="ENSDCDG00010018061.1"/>
</dbReference>
<evidence type="ECO:0000256" key="4">
    <source>
        <dbReference type="ARBA" id="ARBA00022989"/>
    </source>
</evidence>
<dbReference type="Gene3D" id="1.20.5.2480">
    <property type="match status" value="1"/>
</dbReference>
<evidence type="ECO:0000313" key="9">
    <source>
        <dbReference type="Ensembl" id="ENSDCDP00010028523.1"/>
    </source>
</evidence>
<evidence type="ECO:0000256" key="2">
    <source>
        <dbReference type="ARBA" id="ARBA00022692"/>
    </source>
</evidence>
<dbReference type="GO" id="GO:0005789">
    <property type="term" value="C:endoplasmic reticulum membrane"/>
    <property type="evidence" value="ECO:0007669"/>
    <property type="project" value="UniProtKB-SubCell"/>
</dbReference>
<dbReference type="GO" id="GO:0071787">
    <property type="term" value="P:endoplasmic reticulum tubular network formation"/>
    <property type="evidence" value="ECO:0007669"/>
    <property type="project" value="TreeGrafter"/>
</dbReference>
<name>A0A8C3Z869_9TELE</name>
<dbReference type="PANTHER" id="PTHR45799">
    <property type="entry name" value="RETICULON-LIKE PROTEIN"/>
    <property type="match status" value="1"/>
</dbReference>
<protein>
    <recommendedName>
        <fullName evidence="6">Reticulon</fullName>
    </recommendedName>
</protein>
<evidence type="ECO:0000256" key="7">
    <source>
        <dbReference type="SAM" id="MobiDB-lite"/>
    </source>
</evidence>
<comment type="subcellular location">
    <subcellularLocation>
        <location evidence="1 6">Endoplasmic reticulum membrane</location>
        <topology evidence="1 6">Multi-pass membrane protein</topology>
    </subcellularLocation>
</comment>
<dbReference type="GeneTree" id="ENSGT00940000155077"/>
<feature type="compositionally biased region" description="Polar residues" evidence="7">
    <location>
        <begin position="215"/>
        <end position="225"/>
    </location>
</feature>
<dbReference type="Ensembl" id="ENSDCDT00010035280.1">
    <property type="protein sequence ID" value="ENSDCDP00010028509.1"/>
    <property type="gene ID" value="ENSDCDG00010018061.1"/>
</dbReference>
<feature type="transmembrane region" description="Helical" evidence="6">
    <location>
        <begin position="282"/>
        <end position="308"/>
    </location>
</feature>
<feature type="region of interest" description="Disordered" evidence="7">
    <location>
        <begin position="180"/>
        <end position="259"/>
    </location>
</feature>
<dbReference type="GO" id="GO:0043005">
    <property type="term" value="C:neuron projection"/>
    <property type="evidence" value="ECO:0007669"/>
    <property type="project" value="TreeGrafter"/>
</dbReference>
<evidence type="ECO:0000313" key="10">
    <source>
        <dbReference type="Proteomes" id="UP000694580"/>
    </source>
</evidence>
<keyword evidence="3 6" id="KW-0256">Endoplasmic reticulum</keyword>
<evidence type="ECO:0000256" key="5">
    <source>
        <dbReference type="ARBA" id="ARBA00023136"/>
    </source>
</evidence>
<dbReference type="Proteomes" id="UP000694580">
    <property type="component" value="Chromosome 1"/>
</dbReference>
<organism evidence="9 10">
    <name type="scientific">Denticeps clupeoides</name>
    <name type="common">denticle herring</name>
    <dbReference type="NCBI Taxonomy" id="299321"/>
    <lineage>
        <taxon>Eukaryota</taxon>
        <taxon>Metazoa</taxon>
        <taxon>Chordata</taxon>
        <taxon>Craniata</taxon>
        <taxon>Vertebrata</taxon>
        <taxon>Euteleostomi</taxon>
        <taxon>Actinopterygii</taxon>
        <taxon>Neopterygii</taxon>
        <taxon>Teleostei</taxon>
        <taxon>Clupei</taxon>
        <taxon>Clupeiformes</taxon>
        <taxon>Denticipitoidei</taxon>
        <taxon>Denticipitidae</taxon>
        <taxon>Denticeps</taxon>
    </lineage>
</organism>
<dbReference type="GO" id="GO:0014069">
    <property type="term" value="C:postsynaptic density"/>
    <property type="evidence" value="ECO:0007669"/>
    <property type="project" value="TreeGrafter"/>
</dbReference>
<reference evidence="9 10" key="1">
    <citation type="submission" date="2020-06" db="EMBL/GenBank/DDBJ databases">
        <authorList>
            <consortium name="Wellcome Sanger Institute Data Sharing"/>
        </authorList>
    </citation>
    <scope>NUCLEOTIDE SEQUENCE [LARGE SCALE GENOMIC DNA]</scope>
</reference>
<dbReference type="GO" id="GO:0030182">
    <property type="term" value="P:neuron differentiation"/>
    <property type="evidence" value="ECO:0007669"/>
    <property type="project" value="TreeGrafter"/>
</dbReference>
<dbReference type="PANTHER" id="PTHR45799:SF6">
    <property type="entry name" value="RETICULON"/>
    <property type="match status" value="1"/>
</dbReference>
<keyword evidence="5 6" id="KW-0472">Membrane</keyword>
<dbReference type="PROSITE" id="PS50845">
    <property type="entry name" value="RETICULON"/>
    <property type="match status" value="1"/>
</dbReference>
<dbReference type="Ensembl" id="ENSDCDT00010035285.1">
    <property type="protein sequence ID" value="ENSDCDP00010028514.1"/>
    <property type="gene ID" value="ENSDCDG00010018061.1"/>
</dbReference>